<dbReference type="Proteomes" id="UP001176940">
    <property type="component" value="Unassembled WGS sequence"/>
</dbReference>
<feature type="chain" id="PRO_5045785160" evidence="2">
    <location>
        <begin position="17"/>
        <end position="137"/>
    </location>
</feature>
<evidence type="ECO:0000313" key="3">
    <source>
        <dbReference type="EMBL" id="CAJ0962000.1"/>
    </source>
</evidence>
<feature type="region of interest" description="Disordered" evidence="1">
    <location>
        <begin position="64"/>
        <end position="89"/>
    </location>
</feature>
<sequence length="137" mass="15037">MGTPLIYVFWLQTCMAIFLPADDDVFSGDASPENRTVVGSQDEDDYGGAPLDLTCLVFSAPRHGDVSSADQGTEDENYTESLEAEDMRSTEHNLQITKVVHERKGSQRVTEAVETDSAGWLQPEMGSCVACIFPWVT</sequence>
<evidence type="ECO:0000256" key="2">
    <source>
        <dbReference type="SAM" id="SignalP"/>
    </source>
</evidence>
<comment type="caution">
    <text evidence="3">The sequence shown here is derived from an EMBL/GenBank/DDBJ whole genome shotgun (WGS) entry which is preliminary data.</text>
</comment>
<evidence type="ECO:0000256" key="1">
    <source>
        <dbReference type="SAM" id="MobiDB-lite"/>
    </source>
</evidence>
<protein>
    <submittedName>
        <fullName evidence="3">Uncharacterized protein</fullName>
    </submittedName>
</protein>
<evidence type="ECO:0000313" key="4">
    <source>
        <dbReference type="Proteomes" id="UP001176940"/>
    </source>
</evidence>
<dbReference type="EMBL" id="CAUEEQ010053939">
    <property type="protein sequence ID" value="CAJ0962000.1"/>
    <property type="molecule type" value="Genomic_DNA"/>
</dbReference>
<organism evidence="3 4">
    <name type="scientific">Ranitomeya imitator</name>
    <name type="common">mimic poison frog</name>
    <dbReference type="NCBI Taxonomy" id="111125"/>
    <lineage>
        <taxon>Eukaryota</taxon>
        <taxon>Metazoa</taxon>
        <taxon>Chordata</taxon>
        <taxon>Craniata</taxon>
        <taxon>Vertebrata</taxon>
        <taxon>Euteleostomi</taxon>
        <taxon>Amphibia</taxon>
        <taxon>Batrachia</taxon>
        <taxon>Anura</taxon>
        <taxon>Neobatrachia</taxon>
        <taxon>Hyloidea</taxon>
        <taxon>Dendrobatidae</taxon>
        <taxon>Dendrobatinae</taxon>
        <taxon>Ranitomeya</taxon>
    </lineage>
</organism>
<proteinExistence type="predicted"/>
<name>A0ABN9M8W4_9NEOB</name>
<accession>A0ABN9M8W4</accession>
<feature type="signal peptide" evidence="2">
    <location>
        <begin position="1"/>
        <end position="16"/>
    </location>
</feature>
<feature type="compositionally biased region" description="Acidic residues" evidence="1">
    <location>
        <begin position="72"/>
        <end position="84"/>
    </location>
</feature>
<gene>
    <name evidence="3" type="ORF">RIMI_LOCUS18010989</name>
</gene>
<keyword evidence="4" id="KW-1185">Reference proteome</keyword>
<reference evidence="3" key="1">
    <citation type="submission" date="2023-07" db="EMBL/GenBank/DDBJ databases">
        <authorList>
            <person name="Stuckert A."/>
        </authorList>
    </citation>
    <scope>NUCLEOTIDE SEQUENCE</scope>
</reference>
<keyword evidence="2" id="KW-0732">Signal</keyword>